<protein>
    <submittedName>
        <fullName evidence="5">HpcH/HpaI aldolase/citrate lyase family protein</fullName>
    </submittedName>
</protein>
<dbReference type="OrthoDB" id="1621678at2759"/>
<evidence type="ECO:0000256" key="1">
    <source>
        <dbReference type="ARBA" id="ARBA00005568"/>
    </source>
</evidence>
<accession>A0A8H4Q734</accession>
<dbReference type="InterPro" id="IPR015813">
    <property type="entry name" value="Pyrv/PenolPyrv_kinase-like_dom"/>
</dbReference>
<reference evidence="5 6" key="1">
    <citation type="journal article" date="2020" name="G3 (Bethesda)">
        <title>Genetic Underpinnings of Host Manipulation by Ophiocordyceps as Revealed by Comparative Transcriptomics.</title>
        <authorList>
            <person name="Will I."/>
            <person name="Das B."/>
            <person name="Trinh T."/>
            <person name="Brachmann A."/>
            <person name="Ohm R.A."/>
            <person name="de Bekker C."/>
        </authorList>
    </citation>
    <scope>NUCLEOTIDE SEQUENCE [LARGE SCALE GENOMIC DNA]</scope>
    <source>
        <strain evidence="5 6">EC05</strain>
    </source>
</reference>
<dbReference type="Pfam" id="PF03328">
    <property type="entry name" value="HpcH_HpaI"/>
    <property type="match status" value="1"/>
</dbReference>
<keyword evidence="6" id="KW-1185">Reference proteome</keyword>
<keyword evidence="3 5" id="KW-0456">Lyase</keyword>
<dbReference type="EMBL" id="JAACLJ010000004">
    <property type="protein sequence ID" value="KAF4587835.1"/>
    <property type="molecule type" value="Genomic_DNA"/>
</dbReference>
<dbReference type="InterPro" id="IPR050251">
    <property type="entry name" value="HpcH-HpaI_aldolase"/>
</dbReference>
<organism evidence="5 6">
    <name type="scientific">Ophiocordyceps camponoti-floridani</name>
    <dbReference type="NCBI Taxonomy" id="2030778"/>
    <lineage>
        <taxon>Eukaryota</taxon>
        <taxon>Fungi</taxon>
        <taxon>Dikarya</taxon>
        <taxon>Ascomycota</taxon>
        <taxon>Pezizomycotina</taxon>
        <taxon>Sordariomycetes</taxon>
        <taxon>Hypocreomycetidae</taxon>
        <taxon>Hypocreales</taxon>
        <taxon>Ophiocordycipitaceae</taxon>
        <taxon>Ophiocordyceps</taxon>
    </lineage>
</organism>
<proteinExistence type="inferred from homology"/>
<dbReference type="InterPro" id="IPR040442">
    <property type="entry name" value="Pyrv_kinase-like_dom_sf"/>
</dbReference>
<dbReference type="GO" id="GO:0005737">
    <property type="term" value="C:cytoplasm"/>
    <property type="evidence" value="ECO:0007669"/>
    <property type="project" value="TreeGrafter"/>
</dbReference>
<comment type="caution">
    <text evidence="5">The sequence shown here is derived from an EMBL/GenBank/DDBJ whole genome shotgun (WGS) entry which is preliminary data.</text>
</comment>
<keyword evidence="2" id="KW-0479">Metal-binding</keyword>
<dbReference type="Proteomes" id="UP000562929">
    <property type="component" value="Unassembled WGS sequence"/>
</dbReference>
<dbReference type="GO" id="GO:0016832">
    <property type="term" value="F:aldehyde-lyase activity"/>
    <property type="evidence" value="ECO:0007669"/>
    <property type="project" value="TreeGrafter"/>
</dbReference>
<dbReference type="AlphaFoldDB" id="A0A8H4Q734"/>
<dbReference type="PANTHER" id="PTHR30502">
    <property type="entry name" value="2-KETO-3-DEOXY-L-RHAMNONATE ALDOLASE"/>
    <property type="match status" value="1"/>
</dbReference>
<evidence type="ECO:0000259" key="4">
    <source>
        <dbReference type="Pfam" id="PF03328"/>
    </source>
</evidence>
<gene>
    <name evidence="5" type="ORF">GQ602_004528</name>
</gene>
<evidence type="ECO:0000256" key="3">
    <source>
        <dbReference type="ARBA" id="ARBA00023239"/>
    </source>
</evidence>
<dbReference type="InterPro" id="IPR005000">
    <property type="entry name" value="Aldolase/citrate-lyase_domain"/>
</dbReference>
<dbReference type="Gene3D" id="3.20.20.60">
    <property type="entry name" value="Phosphoenolpyruvate-binding domains"/>
    <property type="match status" value="1"/>
</dbReference>
<sequence>MPSFSDYLQQANDALLTMVQIETREALDAVEEIAAVDGIDLLFIGPFDLGNNIGHPIIQGVVAPELKEAMARILAACRKCGKKCGIYSTDGEQARQFREQGFDMISVATDYTALEFVLQQQLCAARGEESPSKKGSY</sequence>
<dbReference type="GO" id="GO:0046872">
    <property type="term" value="F:metal ion binding"/>
    <property type="evidence" value="ECO:0007669"/>
    <property type="project" value="UniProtKB-KW"/>
</dbReference>
<feature type="domain" description="HpcH/HpaI aldolase/citrate lyase" evidence="4">
    <location>
        <begin position="10"/>
        <end position="112"/>
    </location>
</feature>
<dbReference type="SUPFAM" id="SSF51621">
    <property type="entry name" value="Phosphoenolpyruvate/pyruvate domain"/>
    <property type="match status" value="1"/>
</dbReference>
<evidence type="ECO:0000313" key="6">
    <source>
        <dbReference type="Proteomes" id="UP000562929"/>
    </source>
</evidence>
<evidence type="ECO:0000313" key="5">
    <source>
        <dbReference type="EMBL" id="KAF4587835.1"/>
    </source>
</evidence>
<comment type="similarity">
    <text evidence="1">Belongs to the HpcH/HpaI aldolase family.</text>
</comment>
<evidence type="ECO:0000256" key="2">
    <source>
        <dbReference type="ARBA" id="ARBA00022723"/>
    </source>
</evidence>
<name>A0A8H4Q734_9HYPO</name>
<dbReference type="PANTHER" id="PTHR30502:SF0">
    <property type="entry name" value="PHOSPHOENOLPYRUVATE CARBOXYLASE FAMILY PROTEIN"/>
    <property type="match status" value="1"/>
</dbReference>